<keyword evidence="3" id="KW-1185">Reference proteome</keyword>
<dbReference type="RefSeq" id="WP_215235366.1">
    <property type="nucleotide sequence ID" value="NZ_CAJRAU010000006.1"/>
</dbReference>
<name>A0ABM8UUU6_9BACT</name>
<evidence type="ECO:0000313" key="2">
    <source>
        <dbReference type="EMBL" id="CAG5072204.1"/>
    </source>
</evidence>
<feature type="transmembrane region" description="Helical" evidence="1">
    <location>
        <begin position="12"/>
        <end position="32"/>
    </location>
</feature>
<organism evidence="2 3">
    <name type="scientific">Dyadobacter linearis</name>
    <dbReference type="NCBI Taxonomy" id="2823330"/>
    <lineage>
        <taxon>Bacteria</taxon>
        <taxon>Pseudomonadati</taxon>
        <taxon>Bacteroidota</taxon>
        <taxon>Cytophagia</taxon>
        <taxon>Cytophagales</taxon>
        <taxon>Spirosomataceae</taxon>
        <taxon>Dyadobacter</taxon>
    </lineage>
</organism>
<gene>
    <name evidence="2" type="ORF">DYBT9623_04075</name>
</gene>
<comment type="caution">
    <text evidence="2">The sequence shown here is derived from an EMBL/GenBank/DDBJ whole genome shotgun (WGS) entry which is preliminary data.</text>
</comment>
<keyword evidence="1" id="KW-1133">Transmembrane helix</keyword>
<dbReference type="Proteomes" id="UP000679725">
    <property type="component" value="Unassembled WGS sequence"/>
</dbReference>
<protein>
    <submittedName>
        <fullName evidence="2">Uncharacterized protein</fullName>
    </submittedName>
</protein>
<proteinExistence type="predicted"/>
<keyword evidence="1" id="KW-0812">Transmembrane</keyword>
<accession>A0ABM8UUU6</accession>
<sequence>MAQLLQNFYLFIPYLFVALLMLAAAIGVWLIAQLKKNSSYQNFSIGDRLFMKRNASRLRKVQIH</sequence>
<evidence type="ECO:0000313" key="3">
    <source>
        <dbReference type="Proteomes" id="UP000679725"/>
    </source>
</evidence>
<evidence type="ECO:0000256" key="1">
    <source>
        <dbReference type="SAM" id="Phobius"/>
    </source>
</evidence>
<keyword evidence="1" id="KW-0472">Membrane</keyword>
<reference evidence="2 3" key="1">
    <citation type="submission" date="2021-04" db="EMBL/GenBank/DDBJ databases">
        <authorList>
            <person name="Rodrigo-Torres L."/>
            <person name="Arahal R. D."/>
            <person name="Lucena T."/>
        </authorList>
    </citation>
    <scope>NUCLEOTIDE SEQUENCE [LARGE SCALE GENOMIC DNA]</scope>
    <source>
        <strain evidence="2 3">CECT 9623</strain>
    </source>
</reference>
<dbReference type="EMBL" id="CAJRAU010000006">
    <property type="protein sequence ID" value="CAG5072204.1"/>
    <property type="molecule type" value="Genomic_DNA"/>
</dbReference>